<comment type="caution">
    <text evidence="3">The sequence shown here is derived from an EMBL/GenBank/DDBJ whole genome shotgun (WGS) entry which is preliminary data.</text>
</comment>
<dbReference type="AlphaFoldDB" id="A0A7J9V0E6"/>
<dbReference type="Pfam" id="PF01381">
    <property type="entry name" value="HTH_3"/>
    <property type="match status" value="1"/>
</dbReference>
<gene>
    <name evidence="3" type="ORF">GB882_16930</name>
</gene>
<feature type="region of interest" description="Disordered" evidence="1">
    <location>
        <begin position="59"/>
        <end position="129"/>
    </location>
</feature>
<dbReference type="SMART" id="SM00530">
    <property type="entry name" value="HTH_XRE"/>
    <property type="match status" value="1"/>
</dbReference>
<dbReference type="EMBL" id="WHPD01003643">
    <property type="protein sequence ID" value="MPV90361.1"/>
    <property type="molecule type" value="Genomic_DNA"/>
</dbReference>
<dbReference type="CDD" id="cd00093">
    <property type="entry name" value="HTH_XRE"/>
    <property type="match status" value="1"/>
</dbReference>
<sequence>MLRARREELSLSRRDVVEETGLSYPYISQLEGGYRAPSMGSARKLADALGLPVEDLVRASGGEAQRTTSPRERSRSTSWITNPTYAAGTALRRSDQAAPAADSAVHRAEAPLSADAAPERSEPSHPQDVAAVADEIATVLRSLPSTSRLNALALAQSQLMAEMVQEQVRRATES</sequence>
<proteinExistence type="predicted"/>
<dbReference type="InterPro" id="IPR001387">
    <property type="entry name" value="Cro/C1-type_HTH"/>
</dbReference>
<dbReference type="GO" id="GO:0003677">
    <property type="term" value="F:DNA binding"/>
    <property type="evidence" value="ECO:0007669"/>
    <property type="project" value="InterPro"/>
</dbReference>
<evidence type="ECO:0000313" key="4">
    <source>
        <dbReference type="Proteomes" id="UP000429644"/>
    </source>
</evidence>
<dbReference type="InterPro" id="IPR010982">
    <property type="entry name" value="Lambda_DNA-bd_dom_sf"/>
</dbReference>
<name>A0A7J9V0E6_9MICO</name>
<evidence type="ECO:0000256" key="1">
    <source>
        <dbReference type="SAM" id="MobiDB-lite"/>
    </source>
</evidence>
<feature type="domain" description="HTH cro/C1-type" evidence="2">
    <location>
        <begin position="2"/>
        <end position="56"/>
    </location>
</feature>
<dbReference type="Proteomes" id="UP000429644">
    <property type="component" value="Unassembled WGS sequence"/>
</dbReference>
<dbReference type="SUPFAM" id="SSF47413">
    <property type="entry name" value="lambda repressor-like DNA-binding domains"/>
    <property type="match status" value="1"/>
</dbReference>
<evidence type="ECO:0000313" key="3">
    <source>
        <dbReference type="EMBL" id="MPV90361.1"/>
    </source>
</evidence>
<evidence type="ECO:0000259" key="2">
    <source>
        <dbReference type="PROSITE" id="PS50943"/>
    </source>
</evidence>
<protein>
    <submittedName>
        <fullName evidence="3">Helix-turn-helix domain-containing protein</fullName>
    </submittedName>
</protein>
<dbReference type="PROSITE" id="PS50943">
    <property type="entry name" value="HTH_CROC1"/>
    <property type="match status" value="1"/>
</dbReference>
<accession>A0A7J9V0E6</accession>
<dbReference type="Gene3D" id="1.10.260.40">
    <property type="entry name" value="lambda repressor-like DNA-binding domains"/>
    <property type="match status" value="1"/>
</dbReference>
<organism evidence="3 4">
    <name type="scientific">Georgenia ruanii</name>
    <dbReference type="NCBI Taxonomy" id="348442"/>
    <lineage>
        <taxon>Bacteria</taxon>
        <taxon>Bacillati</taxon>
        <taxon>Actinomycetota</taxon>
        <taxon>Actinomycetes</taxon>
        <taxon>Micrococcales</taxon>
        <taxon>Bogoriellaceae</taxon>
        <taxon>Georgenia</taxon>
    </lineage>
</organism>
<keyword evidence="4" id="KW-1185">Reference proteome</keyword>
<reference evidence="3 4" key="1">
    <citation type="submission" date="2019-10" db="EMBL/GenBank/DDBJ databases">
        <title>Georgenia wutianyii sp. nov. and Georgenia yuyongxinii sp. nov. isolated from plateau pika (Ochotona curzoniae) in the Qinghai-Tibet plateau of China.</title>
        <authorList>
            <person name="Tian Z."/>
        </authorList>
    </citation>
    <scope>NUCLEOTIDE SEQUENCE [LARGE SCALE GENOMIC DNA]</scope>
    <source>
        <strain evidence="3 4">JCM 15130</strain>
    </source>
</reference>